<dbReference type="Proteomes" id="UP000326757">
    <property type="component" value="Unassembled WGS sequence"/>
</dbReference>
<dbReference type="AlphaFoldDB" id="A0A5N6JRJ5"/>
<name>A0A5N6JRJ5_MONLA</name>
<keyword evidence="2" id="KW-1185">Reference proteome</keyword>
<dbReference type="EMBL" id="VIGI01000015">
    <property type="protein sequence ID" value="KAB8291169.1"/>
    <property type="molecule type" value="Genomic_DNA"/>
</dbReference>
<dbReference type="OrthoDB" id="3564793at2759"/>
<organism evidence="1 2">
    <name type="scientific">Monilinia laxa</name>
    <name type="common">Brown rot fungus</name>
    <name type="synonym">Sclerotinia laxa</name>
    <dbReference type="NCBI Taxonomy" id="61186"/>
    <lineage>
        <taxon>Eukaryota</taxon>
        <taxon>Fungi</taxon>
        <taxon>Dikarya</taxon>
        <taxon>Ascomycota</taxon>
        <taxon>Pezizomycotina</taxon>
        <taxon>Leotiomycetes</taxon>
        <taxon>Helotiales</taxon>
        <taxon>Sclerotiniaceae</taxon>
        <taxon>Monilinia</taxon>
    </lineage>
</organism>
<protein>
    <submittedName>
        <fullName evidence="1">Uncharacterized protein</fullName>
    </submittedName>
</protein>
<accession>A0A5N6JRJ5</accession>
<proteinExistence type="predicted"/>
<evidence type="ECO:0000313" key="1">
    <source>
        <dbReference type="EMBL" id="KAB8291169.1"/>
    </source>
</evidence>
<gene>
    <name evidence="1" type="ORF">EYC80_009857</name>
</gene>
<evidence type="ECO:0000313" key="2">
    <source>
        <dbReference type="Proteomes" id="UP000326757"/>
    </source>
</evidence>
<sequence length="160" mass="18743">MPESSLEELWCKSEKSYFGIYMMNFAFKGGLVSGPLEDEVAKFDGYRWKEIIQVMKAEQARHLPGGDTHAQDPWPARIFTRSDLQNLWDRNKEEFRQIRPSARVQATIIARTLDYLNEQSNFSIRELHASEILLSSVRHKDIDEEDEFWDAFEEHFGGNQ</sequence>
<reference evidence="1 2" key="1">
    <citation type="submission" date="2019-06" db="EMBL/GenBank/DDBJ databases">
        <title>Genome Sequence of the Brown Rot Fungal Pathogen Monilinia laxa.</title>
        <authorList>
            <person name="De Miccolis Angelini R.M."/>
            <person name="Landi L."/>
            <person name="Abate D."/>
            <person name="Pollastro S."/>
            <person name="Romanazzi G."/>
            <person name="Faretra F."/>
        </authorList>
    </citation>
    <scope>NUCLEOTIDE SEQUENCE [LARGE SCALE GENOMIC DNA]</scope>
    <source>
        <strain evidence="1 2">Mlax316</strain>
    </source>
</reference>
<comment type="caution">
    <text evidence="1">The sequence shown here is derived from an EMBL/GenBank/DDBJ whole genome shotgun (WGS) entry which is preliminary data.</text>
</comment>